<evidence type="ECO:0000256" key="1">
    <source>
        <dbReference type="SAM" id="MobiDB-lite"/>
    </source>
</evidence>
<keyword evidence="3" id="KW-1185">Reference proteome</keyword>
<protein>
    <submittedName>
        <fullName evidence="2">Uncharacterized protein</fullName>
    </submittedName>
</protein>
<dbReference type="EMBL" id="BLAF01000036">
    <property type="protein sequence ID" value="GES22958.1"/>
    <property type="molecule type" value="Genomic_DNA"/>
</dbReference>
<feature type="region of interest" description="Disordered" evidence="1">
    <location>
        <begin position="1"/>
        <end position="23"/>
    </location>
</feature>
<gene>
    <name evidence="2" type="ORF">Aple_058570</name>
</gene>
<proteinExistence type="predicted"/>
<feature type="compositionally biased region" description="Polar residues" evidence="1">
    <location>
        <begin position="12"/>
        <end position="22"/>
    </location>
</feature>
<dbReference type="Proteomes" id="UP000377595">
    <property type="component" value="Unassembled WGS sequence"/>
</dbReference>
<accession>A0A5M3XXD2</accession>
<evidence type="ECO:0000313" key="2">
    <source>
        <dbReference type="EMBL" id="GES22958.1"/>
    </source>
</evidence>
<organism evidence="2 3">
    <name type="scientific">Acrocarpospora pleiomorpha</name>
    <dbReference type="NCBI Taxonomy" id="90975"/>
    <lineage>
        <taxon>Bacteria</taxon>
        <taxon>Bacillati</taxon>
        <taxon>Actinomycetota</taxon>
        <taxon>Actinomycetes</taxon>
        <taxon>Streptosporangiales</taxon>
        <taxon>Streptosporangiaceae</taxon>
        <taxon>Acrocarpospora</taxon>
    </lineage>
</organism>
<name>A0A5M3XXD2_9ACTN</name>
<sequence>MNGPGLAITVTPPASASEQSPPRSACAARCIATSDDEQAVSTVTAGPSSPSVYETRPVATLPVLPVPTNPITSGGNDTLFA</sequence>
<comment type="caution">
    <text evidence="2">The sequence shown here is derived from an EMBL/GenBank/DDBJ whole genome shotgun (WGS) entry which is preliminary data.</text>
</comment>
<reference evidence="2 3" key="1">
    <citation type="submission" date="2019-10" db="EMBL/GenBank/DDBJ databases">
        <title>Whole genome shotgun sequence of Acrocarpospora pleiomorpha NBRC 16267.</title>
        <authorList>
            <person name="Ichikawa N."/>
            <person name="Kimura A."/>
            <person name="Kitahashi Y."/>
            <person name="Komaki H."/>
            <person name="Oguchi A."/>
        </authorList>
    </citation>
    <scope>NUCLEOTIDE SEQUENCE [LARGE SCALE GENOMIC DNA]</scope>
    <source>
        <strain evidence="2 3">NBRC 16267</strain>
    </source>
</reference>
<evidence type="ECO:0000313" key="3">
    <source>
        <dbReference type="Proteomes" id="UP000377595"/>
    </source>
</evidence>
<dbReference type="AlphaFoldDB" id="A0A5M3XXD2"/>